<dbReference type="PATRIC" id="fig|1303.79.peg.3"/>
<dbReference type="AlphaFoldDB" id="A0A139PGN2"/>
<accession>A0A139PGN2</accession>
<evidence type="ECO:0000313" key="1">
    <source>
        <dbReference type="EMBL" id="KXT88515.1"/>
    </source>
</evidence>
<protein>
    <submittedName>
        <fullName evidence="1">Uncharacterized protein</fullName>
    </submittedName>
</protein>
<organism evidence="1 2">
    <name type="scientific">Streptococcus oralis</name>
    <dbReference type="NCBI Taxonomy" id="1303"/>
    <lineage>
        <taxon>Bacteria</taxon>
        <taxon>Bacillati</taxon>
        <taxon>Bacillota</taxon>
        <taxon>Bacilli</taxon>
        <taxon>Lactobacillales</taxon>
        <taxon>Streptococcaceae</taxon>
        <taxon>Streptococcus</taxon>
    </lineage>
</organism>
<sequence>MANQNTFPFIYGKMMITYKIPFVTNLFNAILLEDLMSFEFLL</sequence>
<name>A0A139PGN2_STROR</name>
<comment type="caution">
    <text evidence="1">The sequence shown here is derived from an EMBL/GenBank/DDBJ whole genome shotgun (WGS) entry which is preliminary data.</text>
</comment>
<dbReference type="Proteomes" id="UP000072653">
    <property type="component" value="Unassembled WGS sequence"/>
</dbReference>
<gene>
    <name evidence="1" type="ORF">SORDD16_00001</name>
</gene>
<dbReference type="EMBL" id="LQOB01000002">
    <property type="protein sequence ID" value="KXT88515.1"/>
    <property type="molecule type" value="Genomic_DNA"/>
</dbReference>
<reference evidence="1 2" key="1">
    <citation type="submission" date="2016-01" db="EMBL/GenBank/DDBJ databases">
        <title>Highly variable Streptococcus oralis are common among viridans streptococci isolated from primates.</title>
        <authorList>
            <person name="Denapaite D."/>
            <person name="Rieger M."/>
            <person name="Koendgen S."/>
            <person name="Brueckner R."/>
            <person name="Ochigava I."/>
            <person name="Kappeler P."/>
            <person name="Maetz-Rensing K."/>
            <person name="Leendertz F."/>
            <person name="Hakenbeck R."/>
        </authorList>
    </citation>
    <scope>NUCLEOTIDE SEQUENCE [LARGE SCALE GENOMIC DNA]</scope>
    <source>
        <strain evidence="1 2">DD16</strain>
    </source>
</reference>
<evidence type="ECO:0000313" key="2">
    <source>
        <dbReference type="Proteomes" id="UP000072653"/>
    </source>
</evidence>
<proteinExistence type="predicted"/>